<comment type="caution">
    <text evidence="3">The sequence shown here is derived from an EMBL/GenBank/DDBJ whole genome shotgun (WGS) entry which is preliminary data.</text>
</comment>
<feature type="chain" id="PRO_5017816539" description="BIG2 domain-containing protein" evidence="1">
    <location>
        <begin position="45"/>
        <end position="752"/>
    </location>
</feature>
<reference evidence="3 4" key="1">
    <citation type="submission" date="2018-07" db="EMBL/GenBank/DDBJ databases">
        <title>Genomic Encyclopedia of Type Strains, Phase III (KMG-III): the genomes of soil and plant-associated and newly described type strains.</title>
        <authorList>
            <person name="Whitman W."/>
        </authorList>
    </citation>
    <scope>NUCLEOTIDE SEQUENCE [LARGE SCALE GENOMIC DNA]</scope>
    <source>
        <strain evidence="3 4">CECT 8236</strain>
    </source>
</reference>
<dbReference type="SMART" id="SM00635">
    <property type="entry name" value="BID_2"/>
    <property type="match status" value="5"/>
</dbReference>
<feature type="domain" description="BIG2" evidence="2">
    <location>
        <begin position="413"/>
        <end position="492"/>
    </location>
</feature>
<keyword evidence="4" id="KW-1185">Reference proteome</keyword>
<name>A0A3D9ITK9_9BACL</name>
<feature type="domain" description="BIG2" evidence="2">
    <location>
        <begin position="586"/>
        <end position="666"/>
    </location>
</feature>
<feature type="domain" description="BIG2" evidence="2">
    <location>
        <begin position="235"/>
        <end position="316"/>
    </location>
</feature>
<dbReference type="AlphaFoldDB" id="A0A3D9ITK9"/>
<accession>A0A3D9ITK9</accession>
<evidence type="ECO:0000313" key="3">
    <source>
        <dbReference type="EMBL" id="RED65035.1"/>
    </source>
</evidence>
<dbReference type="InterPro" id="IPR003343">
    <property type="entry name" value="Big_2"/>
</dbReference>
<dbReference type="InterPro" id="IPR008964">
    <property type="entry name" value="Invasin/intimin_cell_adhesion"/>
</dbReference>
<feature type="signal peptide" evidence="1">
    <location>
        <begin position="1"/>
        <end position="44"/>
    </location>
</feature>
<evidence type="ECO:0000259" key="2">
    <source>
        <dbReference type="SMART" id="SM00635"/>
    </source>
</evidence>
<dbReference type="OrthoDB" id="503324at2"/>
<dbReference type="Proteomes" id="UP000256869">
    <property type="component" value="Unassembled WGS sequence"/>
</dbReference>
<feature type="domain" description="BIG2" evidence="2">
    <location>
        <begin position="142"/>
        <end position="221"/>
    </location>
</feature>
<evidence type="ECO:0000256" key="1">
    <source>
        <dbReference type="SAM" id="SignalP"/>
    </source>
</evidence>
<feature type="domain" description="BIG2" evidence="2">
    <location>
        <begin position="330"/>
        <end position="409"/>
    </location>
</feature>
<evidence type="ECO:0000313" key="4">
    <source>
        <dbReference type="Proteomes" id="UP000256869"/>
    </source>
</evidence>
<dbReference type="RefSeq" id="WP_115991768.1">
    <property type="nucleotide sequence ID" value="NZ_QRDY01000002.1"/>
</dbReference>
<keyword evidence="1" id="KW-0732">Signal</keyword>
<dbReference type="Gene3D" id="2.60.40.1080">
    <property type="match status" value="8"/>
</dbReference>
<sequence>MKMWNNTAKHQSLSSRPSSIYNRILSIFLVFALVSALFAGAVSAADEVVTDVDITSDSPDGKLFVEDNTIILKAYADISGITAARDVTEDAVWSSTSSSVKVVKGVVTATGAVTSATITAKYKEKTDTYSVSSEYYYSDLKLKVNSTEDKETLDVNLGPDIKFTAEAIRAGSTLDITSTAVWTTSDADVATVTKGTVKLLTAGKVTITVKSKGKTDSIVLTVASPYSKILITNSVTGAAYTAPIEMVVGGGDLNLSAKAELKSGVKPDEDITSTATWTSSSPVVKVDDKGKITAVGAGAAVITVNRYGLSGTVTVIVRTEFEALKITPEKPIYVTVSGSKVELEATAYTGLKQEVVSMNTDWKIADAEQAFAVILKDTVTNKVYVVPKAVGTAKITASYKGLSKDISITVLPSISTIEISKEKLDVFVEDTEALPAVSGKTLIGDKLDVGKLVEWTSSDNDIVSIEDGKWKALKNGSVTLTAKAETAGAPILDTIVINVNNKILALIPSADTISVVIGKEVDFPVVQLIYENGDEEPISDKIEWKSSTPNLLVKPTKLKGLLAATATLTGTYLGKTVKVKVTVEEEFTSFLIAPTKVSVTLNRSQSIKVTGTTKSGKKVTLGSRIDWKSSNEELVSINGSSAKGLAEGSGKLTATVQGKTLEIPFVVTAKLTKLTASDTSFKSAIGDQISISVTANYENGKTASVASQAAWTTSKASVATVIDGRISVVGKGSASIKGLFGGKYVTIRISVK</sequence>
<proteinExistence type="predicted"/>
<organism evidence="3 4">
    <name type="scientific">Cohnella lupini</name>
    <dbReference type="NCBI Taxonomy" id="1294267"/>
    <lineage>
        <taxon>Bacteria</taxon>
        <taxon>Bacillati</taxon>
        <taxon>Bacillota</taxon>
        <taxon>Bacilli</taxon>
        <taxon>Bacillales</taxon>
        <taxon>Paenibacillaceae</taxon>
        <taxon>Cohnella</taxon>
    </lineage>
</organism>
<protein>
    <recommendedName>
        <fullName evidence="2">BIG2 domain-containing protein</fullName>
    </recommendedName>
</protein>
<dbReference type="SUPFAM" id="SSF49373">
    <property type="entry name" value="Invasin/intimin cell-adhesion fragments"/>
    <property type="match status" value="2"/>
</dbReference>
<gene>
    <name evidence="3" type="ORF">DFP95_102457</name>
</gene>
<dbReference type="EMBL" id="QRDY01000002">
    <property type="protein sequence ID" value="RED65035.1"/>
    <property type="molecule type" value="Genomic_DNA"/>
</dbReference>